<dbReference type="Gene3D" id="1.25.10.10">
    <property type="entry name" value="Leucine-rich Repeat Variant"/>
    <property type="match status" value="1"/>
</dbReference>
<dbReference type="Pfam" id="PF10098">
    <property type="entry name" value="DUF2336"/>
    <property type="match status" value="1"/>
</dbReference>
<dbReference type="SUPFAM" id="SSF48371">
    <property type="entry name" value="ARM repeat"/>
    <property type="match status" value="2"/>
</dbReference>
<dbReference type="EMBL" id="WTUW01000001">
    <property type="protein sequence ID" value="MZR29357.1"/>
    <property type="molecule type" value="Genomic_DNA"/>
</dbReference>
<dbReference type="RefSeq" id="WP_161313836.1">
    <property type="nucleotide sequence ID" value="NZ_WTUW01000001.1"/>
</dbReference>
<gene>
    <name evidence="1" type="ORF">GQE98_01790</name>
</gene>
<proteinExistence type="predicted"/>
<dbReference type="Proteomes" id="UP000476030">
    <property type="component" value="Unassembled WGS sequence"/>
</dbReference>
<dbReference type="InterPro" id="IPR011989">
    <property type="entry name" value="ARM-like"/>
</dbReference>
<comment type="caution">
    <text evidence="1">The sequence shown here is derived from an EMBL/GenBank/DDBJ whole genome shotgun (WGS) entry which is preliminary data.</text>
</comment>
<sequence length="414" mass="45599">MSGKASKRNPVSSTYEDNKARALSTDVSVRADLAAHEDAEPEILYYLTDDSSGIVRKNLALNPCTPAKANLILAQDEDEEVRMDLARKICRLLPDLSGEQTAILLEKTIEVLEILAKDQVKAVRAIISETLKESVNAPKNIVMNLAKDVEEIVASPILEYSPLLSDNDLLEIIASGIAAGALPAIARRPGLSEEVSDAVVAQLEVPAISTLLVNPSAKIREETLDQIMDQAEGVEPLHEPLVMRLNLSLRAMRRISGFVASSLVEKLVNRNNLPPATEKELKNIVRGRIEKTREFSPVTEENGQSRAEKMFAENQLDEEAVADAVDLKNQDFVVTALSLLSKYSSKKVGAMLASRNGKVVISLCWKAGLSMRLAFKIQTVIAHVPRRDIVNARNGIEYPFTDKEMDWQLSFYDS</sequence>
<name>A0A6L8W549_9PROT</name>
<evidence type="ECO:0000313" key="1">
    <source>
        <dbReference type="EMBL" id="MZR29357.1"/>
    </source>
</evidence>
<reference evidence="1 2" key="1">
    <citation type="submission" date="2019-12" db="EMBL/GenBank/DDBJ databases">
        <title>Snethiella sp. nov. sp. isolated from sea sand.</title>
        <authorList>
            <person name="Kim J."/>
            <person name="Jeong S.E."/>
            <person name="Jung H.S."/>
            <person name="Jeon C.O."/>
        </authorList>
    </citation>
    <scope>NUCLEOTIDE SEQUENCE [LARGE SCALE GENOMIC DNA]</scope>
    <source>
        <strain evidence="1 2">DP05</strain>
    </source>
</reference>
<evidence type="ECO:0000313" key="2">
    <source>
        <dbReference type="Proteomes" id="UP000476030"/>
    </source>
</evidence>
<dbReference type="InterPro" id="IPR016024">
    <property type="entry name" value="ARM-type_fold"/>
</dbReference>
<dbReference type="AlphaFoldDB" id="A0A6L8W549"/>
<protein>
    <submittedName>
        <fullName evidence="1">DUF2336 domain-containing protein</fullName>
    </submittedName>
</protein>
<dbReference type="InterPro" id="IPR019285">
    <property type="entry name" value="DUF2336"/>
</dbReference>
<keyword evidence="2" id="KW-1185">Reference proteome</keyword>
<accession>A0A6L8W549</accession>
<organism evidence="1 2">
    <name type="scientific">Sneathiella litorea</name>
    <dbReference type="NCBI Taxonomy" id="2606216"/>
    <lineage>
        <taxon>Bacteria</taxon>
        <taxon>Pseudomonadati</taxon>
        <taxon>Pseudomonadota</taxon>
        <taxon>Alphaproteobacteria</taxon>
        <taxon>Sneathiellales</taxon>
        <taxon>Sneathiellaceae</taxon>
        <taxon>Sneathiella</taxon>
    </lineage>
</organism>